<comment type="caution">
    <text evidence="4">The sequence shown here is derived from an EMBL/GenBank/DDBJ whole genome shotgun (WGS) entry which is preliminary data.</text>
</comment>
<protein>
    <recommendedName>
        <fullName evidence="3">Bacterial bifunctional deaminase-reductase C-terminal domain-containing protein</fullName>
    </recommendedName>
</protein>
<evidence type="ECO:0000313" key="5">
    <source>
        <dbReference type="Proteomes" id="UP000693981"/>
    </source>
</evidence>
<proteinExistence type="predicted"/>
<dbReference type="GO" id="GO:0009231">
    <property type="term" value="P:riboflavin biosynthetic process"/>
    <property type="evidence" value="ECO:0007669"/>
    <property type="project" value="InterPro"/>
</dbReference>
<feature type="domain" description="Bacterial bifunctional deaminase-reductase C-terminal" evidence="3">
    <location>
        <begin position="71"/>
        <end position="202"/>
    </location>
</feature>
<keyword evidence="1" id="KW-0521">NADP</keyword>
<keyword evidence="2" id="KW-0560">Oxidoreductase</keyword>
<evidence type="ECO:0000259" key="3">
    <source>
        <dbReference type="Pfam" id="PF01872"/>
    </source>
</evidence>
<dbReference type="OrthoDB" id="5432at2759"/>
<dbReference type="Pfam" id="PF01872">
    <property type="entry name" value="RibD_C"/>
    <property type="match status" value="1"/>
</dbReference>
<dbReference type="GO" id="GO:0008703">
    <property type="term" value="F:5-amino-6-(5-phosphoribosylamino)uracil reductase activity"/>
    <property type="evidence" value="ECO:0007669"/>
    <property type="project" value="InterPro"/>
</dbReference>
<evidence type="ECO:0000256" key="2">
    <source>
        <dbReference type="ARBA" id="ARBA00023002"/>
    </source>
</evidence>
<dbReference type="InterPro" id="IPR002734">
    <property type="entry name" value="RibDG_C"/>
</dbReference>
<dbReference type="InterPro" id="IPR050765">
    <property type="entry name" value="Riboflavin_Biosynth_HTPR"/>
</dbReference>
<evidence type="ECO:0000256" key="1">
    <source>
        <dbReference type="ARBA" id="ARBA00022857"/>
    </source>
</evidence>
<dbReference type="PANTHER" id="PTHR38011:SF7">
    <property type="entry name" value="2,5-DIAMINO-6-RIBOSYLAMINO-4(3H)-PYRIMIDINONE 5'-PHOSPHATE REDUCTASE"/>
    <property type="match status" value="1"/>
</dbReference>
<keyword evidence="5" id="KW-1185">Reference proteome</keyword>
<name>A0A8T1WZQ7_9STRA</name>
<gene>
    <name evidence="4" type="ORF">PHYBOEH_000328</name>
</gene>
<organism evidence="4 5">
    <name type="scientific">Phytophthora boehmeriae</name>
    <dbReference type="NCBI Taxonomy" id="109152"/>
    <lineage>
        <taxon>Eukaryota</taxon>
        <taxon>Sar</taxon>
        <taxon>Stramenopiles</taxon>
        <taxon>Oomycota</taxon>
        <taxon>Peronosporomycetes</taxon>
        <taxon>Peronosporales</taxon>
        <taxon>Peronosporaceae</taxon>
        <taxon>Phytophthora</taxon>
    </lineage>
</organism>
<dbReference type="PANTHER" id="PTHR38011">
    <property type="entry name" value="DIHYDROFOLATE REDUCTASE FAMILY PROTEIN (AFU_ORTHOLOGUE AFUA_8G06820)"/>
    <property type="match status" value="1"/>
</dbReference>
<accession>A0A8T1WZQ7</accession>
<evidence type="ECO:0000313" key="4">
    <source>
        <dbReference type="EMBL" id="KAG7397708.1"/>
    </source>
</evidence>
<reference evidence="4" key="1">
    <citation type="submission" date="2021-02" db="EMBL/GenBank/DDBJ databases">
        <authorList>
            <person name="Palmer J.M."/>
        </authorList>
    </citation>
    <scope>NUCLEOTIDE SEQUENCE</scope>
    <source>
        <strain evidence="4">SCRP23</strain>
    </source>
</reference>
<dbReference type="Proteomes" id="UP000693981">
    <property type="component" value="Unassembled WGS sequence"/>
</dbReference>
<sequence>MVDAVLQRVRLQVCEAQEDWRQKCALEKDDERPFVTLTYAQSIDGSIAAERGTPTLLSGSASMQMTHVLRKNPRPIIVDTNLRCPTSIKLFTSSTCEKPIILCGRSLLDPEILERRQALEALGAHVLECQTVRGEDGRDHVDLRDAFRVVKQHGISTVMVEGGASLLTSCLQENFAKPLVDLVVVTVAPTFIGGLRAVTGSLAASESTLSASSTAPTSFPRLQHPHYHVLDQDLVILGRFAAMN</sequence>
<dbReference type="EMBL" id="JAGDFL010000103">
    <property type="protein sequence ID" value="KAG7397708.1"/>
    <property type="molecule type" value="Genomic_DNA"/>
</dbReference>
<dbReference type="AlphaFoldDB" id="A0A8T1WZQ7"/>